<evidence type="ECO:0000313" key="1">
    <source>
        <dbReference type="EMBL" id="AFB84077.1"/>
    </source>
</evidence>
<dbReference type="RefSeq" id="YP_007007065.1">
    <property type="nucleotide sequence ID" value="NC_019524.2"/>
</dbReference>
<sequence length="106" mass="11983">MTVKYISHGTCHFVSLAAAVRYYGTKETVNHKISEGEIRVGYPDVKEGDKVSINDEGRYFIKRLDPSSVKHYDTFDQAMEANPNGIFTATIIRQMIRRGEIVIKSA</sequence>
<dbReference type="GeneID" id="14014058"/>
<proteinExistence type="predicted"/>
<accession>H6WYM2</accession>
<evidence type="ECO:0000313" key="2">
    <source>
        <dbReference type="Proteomes" id="UP000008024"/>
    </source>
</evidence>
<reference evidence="1 2" key="1">
    <citation type="journal article" date="2012" name="J. Virol.">
        <title>Complete Genome Sequence of the Enterobacter cancerogenus Bacteriophage Enc34.</title>
        <authorList>
            <person name="Kazaks A."/>
            <person name="Dislers A."/>
            <person name="Lipowsky G."/>
            <person name="Nikolajeva V."/>
            <person name="Tars K."/>
        </authorList>
    </citation>
    <scope>NUCLEOTIDE SEQUENCE [LARGE SCALE GENOMIC DNA]</scope>
</reference>
<dbReference type="Proteomes" id="UP000008024">
    <property type="component" value="Segment"/>
</dbReference>
<organism evidence="1 2">
    <name type="scientific">Hafnia phage Enc34</name>
    <dbReference type="NCBI Taxonomy" id="1150990"/>
    <lineage>
        <taxon>Viruses</taxon>
        <taxon>Duplodnaviria</taxon>
        <taxon>Heunggongvirae</taxon>
        <taxon>Uroviricota</taxon>
        <taxon>Caudoviricetes</taxon>
        <taxon>Casjensviridae</taxon>
        <taxon>Enchivirus</taxon>
        <taxon>Enchivirus Enc34</taxon>
    </lineage>
</organism>
<protein>
    <submittedName>
        <fullName evidence="1">Uncharacterized protein</fullName>
    </submittedName>
</protein>
<dbReference type="KEGG" id="vg:14014058"/>
<keyword evidence="2" id="KW-1185">Reference proteome</keyword>
<name>H6WYM2_9CAUD</name>
<dbReference type="EMBL" id="JQ340774">
    <property type="protein sequence ID" value="AFB84077.1"/>
    <property type="molecule type" value="Genomic_DNA"/>
</dbReference>